<organism evidence="6 7">
    <name type="scientific">Prevotella herbatica</name>
    <dbReference type="NCBI Taxonomy" id="2801997"/>
    <lineage>
        <taxon>Bacteria</taxon>
        <taxon>Pseudomonadati</taxon>
        <taxon>Bacteroidota</taxon>
        <taxon>Bacteroidia</taxon>
        <taxon>Bacteroidales</taxon>
        <taxon>Prevotellaceae</taxon>
        <taxon>Prevotella</taxon>
    </lineage>
</organism>
<evidence type="ECO:0000256" key="4">
    <source>
        <dbReference type="RuleBase" id="RU361169"/>
    </source>
</evidence>
<accession>A0ABN6EJM7</accession>
<dbReference type="GO" id="GO:0016787">
    <property type="term" value="F:hydrolase activity"/>
    <property type="evidence" value="ECO:0007669"/>
    <property type="project" value="UniProtKB-KW"/>
</dbReference>
<evidence type="ECO:0000256" key="1">
    <source>
        <dbReference type="ARBA" id="ARBA00008834"/>
    </source>
</evidence>
<dbReference type="Gene3D" id="2.160.20.10">
    <property type="entry name" value="Single-stranded right-handed beta-helix, Pectin lyase-like"/>
    <property type="match status" value="1"/>
</dbReference>
<keyword evidence="3 4" id="KW-0326">Glycosidase</keyword>
<evidence type="ECO:0000256" key="5">
    <source>
        <dbReference type="SAM" id="MobiDB-lite"/>
    </source>
</evidence>
<keyword evidence="2 4" id="KW-0378">Hydrolase</keyword>
<proteinExistence type="inferred from homology"/>
<dbReference type="Pfam" id="PF00295">
    <property type="entry name" value="Glyco_hydro_28"/>
    <property type="match status" value="1"/>
</dbReference>
<dbReference type="InterPro" id="IPR011050">
    <property type="entry name" value="Pectin_lyase_fold/virulence"/>
</dbReference>
<comment type="similarity">
    <text evidence="1 4">Belongs to the glycosyl hydrolase 28 family.</text>
</comment>
<dbReference type="EMBL" id="AP024484">
    <property type="protein sequence ID" value="BCS86062.1"/>
    <property type="molecule type" value="Genomic_DNA"/>
</dbReference>
<name>A0ABN6EJM7_9BACT</name>
<evidence type="ECO:0000313" key="7">
    <source>
        <dbReference type="Proteomes" id="UP001319045"/>
    </source>
</evidence>
<dbReference type="InterPro" id="IPR006626">
    <property type="entry name" value="PbH1"/>
</dbReference>
<reference evidence="6 7" key="1">
    <citation type="journal article" date="2022" name="Int. J. Syst. Evol. Microbiol.">
        <title>Prevotella herbatica sp. nov., a plant polysaccharide-decomposing anaerobic bacterium isolated from a methanogenic reactor.</title>
        <authorList>
            <person name="Uek A."/>
            <person name="Tonouchi A."/>
            <person name="Kaku N."/>
            <person name="Ueki K."/>
        </authorList>
    </citation>
    <scope>NUCLEOTIDE SEQUENCE [LARGE SCALE GENOMIC DNA]</scope>
    <source>
        <strain evidence="6 7">WR041</strain>
    </source>
</reference>
<dbReference type="Proteomes" id="UP001319045">
    <property type="component" value="Chromosome"/>
</dbReference>
<evidence type="ECO:0000256" key="3">
    <source>
        <dbReference type="ARBA" id="ARBA00023295"/>
    </source>
</evidence>
<dbReference type="InterPro" id="IPR000743">
    <property type="entry name" value="Glyco_hydro_28"/>
</dbReference>
<gene>
    <name evidence="6" type="ORF">prwr041_19550</name>
</gene>
<protein>
    <submittedName>
        <fullName evidence="6">Glycoside hydrolase</fullName>
    </submittedName>
</protein>
<keyword evidence="7" id="KW-1185">Reference proteome</keyword>
<dbReference type="PANTHER" id="PTHR31339">
    <property type="entry name" value="PECTIN LYASE-RELATED"/>
    <property type="match status" value="1"/>
</dbReference>
<dbReference type="SUPFAM" id="SSF51126">
    <property type="entry name" value="Pectin lyase-like"/>
    <property type="match status" value="1"/>
</dbReference>
<dbReference type="InterPro" id="IPR012334">
    <property type="entry name" value="Pectin_lyas_fold"/>
</dbReference>
<sequence>MTAFAGNNYAKYYQGLPKPMPEVVAPTIPDNNVSITECGGIGDGITMNTIAFQKAISKLSKLGGGHLNVPAGIYLTGLISLKDNIDLHIECNAMILLSPDKKDHFKTEDGTTDNKPTPGINASNRKNISITGEGTIDGNGKWWRAVKRSKVSDAEWNQFKLMGGTVSANGELWYPYNLKNFDNIANSAEAQENMRTHLIRLTACENVLIQGVTIQNSPKFHIVPQRCNNVIIDGVTVRCPWNAQNGDGIDVGNCSNVLIINSTIDAGDDGICMKGGAGKAGLENGPCENINIQDNKVYHAHGGFVIGSEFSGGMMNIFVNNNTFSGTDTGLRFKSAIGRGGITESIYISNIYMSDIKDDAIVFETTYFDNHVGSKKKGMAAAMDFVPNFKDIHISNVICRDARNGITAHGEKGMIHDITIANSTIFYTNKATDIDADCDIKLDNVKLVTYPTR</sequence>
<evidence type="ECO:0000313" key="6">
    <source>
        <dbReference type="EMBL" id="BCS86062.1"/>
    </source>
</evidence>
<feature type="region of interest" description="Disordered" evidence="5">
    <location>
        <begin position="105"/>
        <end position="126"/>
    </location>
</feature>
<evidence type="ECO:0000256" key="2">
    <source>
        <dbReference type="ARBA" id="ARBA00022801"/>
    </source>
</evidence>
<dbReference type="PANTHER" id="PTHR31339:SF9">
    <property type="entry name" value="PLASMIN AND FIBRONECTIN-BINDING PROTEIN A"/>
    <property type="match status" value="1"/>
</dbReference>
<dbReference type="InterPro" id="IPR051801">
    <property type="entry name" value="GH28_Enzymes"/>
</dbReference>
<dbReference type="SMART" id="SM00710">
    <property type="entry name" value="PbH1"/>
    <property type="match status" value="8"/>
</dbReference>